<keyword evidence="3" id="KW-1185">Reference proteome</keyword>
<organism evidence="2 3">
    <name type="scientific">Pocillopora meandrina</name>
    <dbReference type="NCBI Taxonomy" id="46732"/>
    <lineage>
        <taxon>Eukaryota</taxon>
        <taxon>Metazoa</taxon>
        <taxon>Cnidaria</taxon>
        <taxon>Anthozoa</taxon>
        <taxon>Hexacorallia</taxon>
        <taxon>Scleractinia</taxon>
        <taxon>Astrocoeniina</taxon>
        <taxon>Pocilloporidae</taxon>
        <taxon>Pocillopora</taxon>
    </lineage>
</organism>
<protein>
    <submittedName>
        <fullName evidence="2">Uncharacterized protein</fullName>
    </submittedName>
</protein>
<dbReference type="EMBL" id="CALNXJ010000074">
    <property type="protein sequence ID" value="CAH3160192.1"/>
    <property type="molecule type" value="Genomic_DNA"/>
</dbReference>
<sequence>MINPTWGLCILLVIALSIVALSVAIYNMCNVDHCNNLIYFYILAFAMKETTAVGTALAEKVIVPQASVTGMDSEIAATFVAVSATVDAAVAAVEAVAIALAVNCNNRAVLRGNPTAALPSAFHETSRR</sequence>
<gene>
    <name evidence="2" type="ORF">PMEA_00032286</name>
</gene>
<feature type="non-terminal residue" evidence="2">
    <location>
        <position position="128"/>
    </location>
</feature>
<proteinExistence type="predicted"/>
<evidence type="ECO:0000256" key="1">
    <source>
        <dbReference type="SAM" id="SignalP"/>
    </source>
</evidence>
<dbReference type="Proteomes" id="UP001159428">
    <property type="component" value="Unassembled WGS sequence"/>
</dbReference>
<accession>A0AAU9XVY4</accession>
<feature type="signal peptide" evidence="1">
    <location>
        <begin position="1"/>
        <end position="24"/>
    </location>
</feature>
<evidence type="ECO:0000313" key="3">
    <source>
        <dbReference type="Proteomes" id="UP001159428"/>
    </source>
</evidence>
<feature type="chain" id="PRO_5043572226" evidence="1">
    <location>
        <begin position="25"/>
        <end position="128"/>
    </location>
</feature>
<dbReference type="AlphaFoldDB" id="A0AAU9XVY4"/>
<evidence type="ECO:0000313" key="2">
    <source>
        <dbReference type="EMBL" id="CAH3160192.1"/>
    </source>
</evidence>
<comment type="caution">
    <text evidence="2">The sequence shown here is derived from an EMBL/GenBank/DDBJ whole genome shotgun (WGS) entry which is preliminary data.</text>
</comment>
<keyword evidence="1" id="KW-0732">Signal</keyword>
<name>A0AAU9XVY4_9CNID</name>
<reference evidence="2 3" key="1">
    <citation type="submission" date="2022-05" db="EMBL/GenBank/DDBJ databases">
        <authorList>
            <consortium name="Genoscope - CEA"/>
            <person name="William W."/>
        </authorList>
    </citation>
    <scope>NUCLEOTIDE SEQUENCE [LARGE SCALE GENOMIC DNA]</scope>
</reference>